<dbReference type="InterPro" id="IPR023404">
    <property type="entry name" value="rSAM_horseshoe"/>
</dbReference>
<name>A0A0M2UVY4_9BACT</name>
<dbReference type="Proteomes" id="UP000034954">
    <property type="component" value="Unassembled WGS sequence"/>
</dbReference>
<dbReference type="SUPFAM" id="SSF102114">
    <property type="entry name" value="Radical SAM enzymes"/>
    <property type="match status" value="1"/>
</dbReference>
<reference evidence="2 3" key="1">
    <citation type="journal article" date="2013" name="BMC Microbiol.">
        <title>Identification of the type II cytochrome c maturation pathway in anammox bacteria by comparative genomics.</title>
        <authorList>
            <person name="Ferousi C."/>
            <person name="Speth D.R."/>
            <person name="Reimann J."/>
            <person name="Op den Camp H.J."/>
            <person name="Allen J.W."/>
            <person name="Keltjens J.T."/>
            <person name="Jetten M.S."/>
        </authorList>
    </citation>
    <scope>NUCLEOTIDE SEQUENCE [LARGE SCALE GENOMIC DNA]</scope>
    <source>
        <strain evidence="2">RU1</strain>
    </source>
</reference>
<dbReference type="PATRIC" id="fig|380242.3.peg.1338"/>
<comment type="caution">
    <text evidence="2">The sequence shown here is derived from an EMBL/GenBank/DDBJ whole genome shotgun (WGS) entry which is preliminary data.</text>
</comment>
<dbReference type="EMBL" id="LAQJ01000121">
    <property type="protein sequence ID" value="KKO20223.1"/>
    <property type="molecule type" value="Genomic_DNA"/>
</dbReference>
<gene>
    <name evidence="2" type="ORF">BROFUL_01073</name>
</gene>
<dbReference type="Gene3D" id="3.80.30.20">
    <property type="entry name" value="tm_1862 like domain"/>
    <property type="match status" value="1"/>
</dbReference>
<dbReference type="AlphaFoldDB" id="A0A0M2UVY4"/>
<dbReference type="InterPro" id="IPR007197">
    <property type="entry name" value="rSAM"/>
</dbReference>
<feature type="domain" description="Radical SAM core" evidence="1">
    <location>
        <begin position="1"/>
        <end position="164"/>
    </location>
</feature>
<dbReference type="InterPro" id="IPR006638">
    <property type="entry name" value="Elp3/MiaA/NifB-like_rSAM"/>
</dbReference>
<evidence type="ECO:0000259" key="1">
    <source>
        <dbReference type="PROSITE" id="PS51918"/>
    </source>
</evidence>
<dbReference type="PANTHER" id="PTHR43020">
    <property type="entry name" value="CDK5 REGULATORY SUBUNIT-ASSOCIATED PROTEIN 1"/>
    <property type="match status" value="1"/>
</dbReference>
<dbReference type="PROSITE" id="PS51918">
    <property type="entry name" value="RADICAL_SAM"/>
    <property type="match status" value="1"/>
</dbReference>
<dbReference type="PANTHER" id="PTHR43020:SF2">
    <property type="entry name" value="MITOCHONDRIAL TRNA METHYLTHIOTRANSFERASE CDK5RAP1"/>
    <property type="match status" value="1"/>
</dbReference>
<accession>A0A0M2UVY4</accession>
<dbReference type="GO" id="GO:0005829">
    <property type="term" value="C:cytosol"/>
    <property type="evidence" value="ECO:0007669"/>
    <property type="project" value="TreeGrafter"/>
</dbReference>
<proteinExistence type="predicted"/>
<evidence type="ECO:0000313" key="2">
    <source>
        <dbReference type="EMBL" id="KKO20223.1"/>
    </source>
</evidence>
<sequence>MQGKYRLPDVVHMLSNLSGLGRLRLSSVEINEITTDLIDLFVHTKKICPHLHIPLQSGDDVILRRMNRKYTSSQYIDILEGIRAKMHVPSFTTDVIVGFPGEEEAHFQNTMDLCEKAGFGRIHIFPYSAREGTPAAKMKDHCQPQTIRQRKARLEAAAKNLAFSYKKQLVNSYAEVLVEAERDPETNQLCGYSERYVKILFDGPDTMKNSIVSVRIGEVAPSFVSGSLG</sequence>
<dbReference type="GO" id="GO:0035597">
    <property type="term" value="F:tRNA-2-methylthio-N(6)-dimethylallyladenosine(37) synthase activity"/>
    <property type="evidence" value="ECO:0007669"/>
    <property type="project" value="TreeGrafter"/>
</dbReference>
<dbReference type="Pfam" id="PF04055">
    <property type="entry name" value="Radical_SAM"/>
    <property type="match status" value="1"/>
</dbReference>
<dbReference type="SMART" id="SM00729">
    <property type="entry name" value="Elp3"/>
    <property type="match status" value="1"/>
</dbReference>
<dbReference type="GO" id="GO:0051539">
    <property type="term" value="F:4 iron, 4 sulfur cluster binding"/>
    <property type="evidence" value="ECO:0007669"/>
    <property type="project" value="TreeGrafter"/>
</dbReference>
<dbReference type="InterPro" id="IPR058240">
    <property type="entry name" value="rSAM_sf"/>
</dbReference>
<organism evidence="2 3">
    <name type="scientific">Candidatus Brocadia fulgida</name>
    <dbReference type="NCBI Taxonomy" id="380242"/>
    <lineage>
        <taxon>Bacteria</taxon>
        <taxon>Pseudomonadati</taxon>
        <taxon>Planctomycetota</taxon>
        <taxon>Candidatus Brocadiia</taxon>
        <taxon>Candidatus Brocadiales</taxon>
        <taxon>Candidatus Brocadiaceae</taxon>
        <taxon>Candidatus Brocadia</taxon>
    </lineage>
</organism>
<keyword evidence="3" id="KW-1185">Reference proteome</keyword>
<protein>
    <recommendedName>
        <fullName evidence="1">Radical SAM core domain-containing protein</fullName>
    </recommendedName>
</protein>
<evidence type="ECO:0000313" key="3">
    <source>
        <dbReference type="Proteomes" id="UP000034954"/>
    </source>
</evidence>